<organism evidence="1 2">
    <name type="scientific">Pleurodeles waltl</name>
    <name type="common">Iberian ribbed newt</name>
    <dbReference type="NCBI Taxonomy" id="8319"/>
    <lineage>
        <taxon>Eukaryota</taxon>
        <taxon>Metazoa</taxon>
        <taxon>Chordata</taxon>
        <taxon>Craniata</taxon>
        <taxon>Vertebrata</taxon>
        <taxon>Euteleostomi</taxon>
        <taxon>Amphibia</taxon>
        <taxon>Batrachia</taxon>
        <taxon>Caudata</taxon>
        <taxon>Salamandroidea</taxon>
        <taxon>Salamandridae</taxon>
        <taxon>Pleurodelinae</taxon>
        <taxon>Pleurodeles</taxon>
    </lineage>
</organism>
<dbReference type="AlphaFoldDB" id="A0AAV7TH31"/>
<evidence type="ECO:0000313" key="2">
    <source>
        <dbReference type="Proteomes" id="UP001066276"/>
    </source>
</evidence>
<keyword evidence="2" id="KW-1185">Reference proteome</keyword>
<dbReference type="Proteomes" id="UP001066276">
    <property type="component" value="Chromosome 3_2"/>
</dbReference>
<gene>
    <name evidence="1" type="ORF">NDU88_000883</name>
</gene>
<name>A0AAV7TH31_PLEWA</name>
<proteinExistence type="predicted"/>
<accession>A0AAV7TH31</accession>
<sequence>MGPGPVSSSHRWAQDGTALVPDLAWVPPARTPHCRRWQCTIRASSRGPTPRFWVLWRSTRPKSKLGEEEMSRAGGDGNALYALVLGASPFRSGFSGVPQGPKAGWAKKKCPALREMAMRYTLVPGGTPLSSGFSGVPQGPKASRGKKKCQCALINGSLYW</sequence>
<dbReference type="EMBL" id="JANPWB010000006">
    <property type="protein sequence ID" value="KAJ1175596.1"/>
    <property type="molecule type" value="Genomic_DNA"/>
</dbReference>
<comment type="caution">
    <text evidence="1">The sequence shown here is derived from an EMBL/GenBank/DDBJ whole genome shotgun (WGS) entry which is preliminary data.</text>
</comment>
<reference evidence="1" key="1">
    <citation type="journal article" date="2022" name="bioRxiv">
        <title>Sequencing and chromosome-scale assembly of the giantPleurodeles waltlgenome.</title>
        <authorList>
            <person name="Brown T."/>
            <person name="Elewa A."/>
            <person name="Iarovenko S."/>
            <person name="Subramanian E."/>
            <person name="Araus A.J."/>
            <person name="Petzold A."/>
            <person name="Susuki M."/>
            <person name="Suzuki K.-i.T."/>
            <person name="Hayashi T."/>
            <person name="Toyoda A."/>
            <person name="Oliveira C."/>
            <person name="Osipova E."/>
            <person name="Leigh N.D."/>
            <person name="Simon A."/>
            <person name="Yun M.H."/>
        </authorList>
    </citation>
    <scope>NUCLEOTIDE SEQUENCE</scope>
    <source>
        <strain evidence="1">20211129_DDA</strain>
        <tissue evidence="1">Liver</tissue>
    </source>
</reference>
<evidence type="ECO:0000313" key="1">
    <source>
        <dbReference type="EMBL" id="KAJ1175596.1"/>
    </source>
</evidence>
<protein>
    <submittedName>
        <fullName evidence="1">Uncharacterized protein</fullName>
    </submittedName>
</protein>